<reference evidence="2" key="2">
    <citation type="journal article" date="2023" name="Int. J. Mol. Sci.">
        <title>De Novo Assembly and Annotation of 11 Diverse Shrub Willow (Salix) Genomes Reveals Novel Gene Organization in Sex-Linked Regions.</title>
        <authorList>
            <person name="Hyden B."/>
            <person name="Feng K."/>
            <person name="Yates T.B."/>
            <person name="Jawdy S."/>
            <person name="Cereghino C."/>
            <person name="Smart L.B."/>
            <person name="Muchero W."/>
        </authorList>
    </citation>
    <scope>NUCLEOTIDE SEQUENCE</scope>
    <source>
        <tissue evidence="2">Shoot tip</tissue>
    </source>
</reference>
<dbReference type="EMBL" id="JAPFFI010000013">
    <property type="protein sequence ID" value="KAJ6371225.1"/>
    <property type="molecule type" value="Genomic_DNA"/>
</dbReference>
<evidence type="ECO:0000313" key="2">
    <source>
        <dbReference type="EMBL" id="KAJ6371225.1"/>
    </source>
</evidence>
<dbReference type="Proteomes" id="UP001141253">
    <property type="component" value="Chromosome 17"/>
</dbReference>
<proteinExistence type="predicted"/>
<comment type="caution">
    <text evidence="2">The sequence shown here is derived from an EMBL/GenBank/DDBJ whole genome shotgun (WGS) entry which is preliminary data.</text>
</comment>
<accession>A0ABQ9B287</accession>
<evidence type="ECO:0000256" key="1">
    <source>
        <dbReference type="SAM" id="MobiDB-lite"/>
    </source>
</evidence>
<sequence length="126" mass="14157">MQQRELVVRKRCIPVEEVQVSFSSSNRSFHFPLLDATSGGTSSFNEVMRKHSSENHLEQQSQPAETPGTTQKAAGNSWFPMLLLLLTWLLRESPAKIFSAVIVSSFGESFSHCRTLELLAKVYITI</sequence>
<gene>
    <name evidence="2" type="ORF">OIU77_001682</name>
</gene>
<keyword evidence="3" id="KW-1185">Reference proteome</keyword>
<name>A0ABQ9B287_9ROSI</name>
<feature type="compositionally biased region" description="Polar residues" evidence="1">
    <location>
        <begin position="58"/>
        <end position="73"/>
    </location>
</feature>
<evidence type="ECO:0000313" key="3">
    <source>
        <dbReference type="Proteomes" id="UP001141253"/>
    </source>
</evidence>
<protein>
    <submittedName>
        <fullName evidence="2">Uncharacterized protein</fullName>
    </submittedName>
</protein>
<reference evidence="2" key="1">
    <citation type="submission" date="2022-10" db="EMBL/GenBank/DDBJ databases">
        <authorList>
            <person name="Hyden B.L."/>
            <person name="Feng K."/>
            <person name="Yates T."/>
            <person name="Jawdy S."/>
            <person name="Smart L.B."/>
            <person name="Muchero W."/>
        </authorList>
    </citation>
    <scope>NUCLEOTIDE SEQUENCE</scope>
    <source>
        <tissue evidence="2">Shoot tip</tissue>
    </source>
</reference>
<feature type="compositionally biased region" description="Basic and acidic residues" evidence="1">
    <location>
        <begin position="47"/>
        <end position="57"/>
    </location>
</feature>
<feature type="region of interest" description="Disordered" evidence="1">
    <location>
        <begin position="42"/>
        <end position="73"/>
    </location>
</feature>
<organism evidence="2 3">
    <name type="scientific">Salix suchowensis</name>
    <dbReference type="NCBI Taxonomy" id="1278906"/>
    <lineage>
        <taxon>Eukaryota</taxon>
        <taxon>Viridiplantae</taxon>
        <taxon>Streptophyta</taxon>
        <taxon>Embryophyta</taxon>
        <taxon>Tracheophyta</taxon>
        <taxon>Spermatophyta</taxon>
        <taxon>Magnoliopsida</taxon>
        <taxon>eudicotyledons</taxon>
        <taxon>Gunneridae</taxon>
        <taxon>Pentapetalae</taxon>
        <taxon>rosids</taxon>
        <taxon>fabids</taxon>
        <taxon>Malpighiales</taxon>
        <taxon>Salicaceae</taxon>
        <taxon>Saliceae</taxon>
        <taxon>Salix</taxon>
    </lineage>
</organism>